<feature type="non-terminal residue" evidence="1">
    <location>
        <position position="40"/>
    </location>
</feature>
<dbReference type="Proteomes" id="UP000265520">
    <property type="component" value="Unassembled WGS sequence"/>
</dbReference>
<protein>
    <submittedName>
        <fullName evidence="1">Uncharacterized protein</fullName>
    </submittedName>
</protein>
<proteinExistence type="predicted"/>
<dbReference type="EMBL" id="LXQA010232257">
    <property type="protein sequence ID" value="MCI36272.1"/>
    <property type="molecule type" value="Genomic_DNA"/>
</dbReference>
<dbReference type="AlphaFoldDB" id="A0A392RJD5"/>
<organism evidence="1 2">
    <name type="scientific">Trifolium medium</name>
    <dbReference type="NCBI Taxonomy" id="97028"/>
    <lineage>
        <taxon>Eukaryota</taxon>
        <taxon>Viridiplantae</taxon>
        <taxon>Streptophyta</taxon>
        <taxon>Embryophyta</taxon>
        <taxon>Tracheophyta</taxon>
        <taxon>Spermatophyta</taxon>
        <taxon>Magnoliopsida</taxon>
        <taxon>eudicotyledons</taxon>
        <taxon>Gunneridae</taxon>
        <taxon>Pentapetalae</taxon>
        <taxon>rosids</taxon>
        <taxon>fabids</taxon>
        <taxon>Fabales</taxon>
        <taxon>Fabaceae</taxon>
        <taxon>Papilionoideae</taxon>
        <taxon>50 kb inversion clade</taxon>
        <taxon>NPAAA clade</taxon>
        <taxon>Hologalegina</taxon>
        <taxon>IRL clade</taxon>
        <taxon>Trifolieae</taxon>
        <taxon>Trifolium</taxon>
    </lineage>
</organism>
<sequence length="40" mass="4523">MFSRPLHSLYLTIAKFHTPPFVLGFVSLELGTCKEITSLK</sequence>
<accession>A0A392RJD5</accession>
<keyword evidence="2" id="KW-1185">Reference proteome</keyword>
<evidence type="ECO:0000313" key="2">
    <source>
        <dbReference type="Proteomes" id="UP000265520"/>
    </source>
</evidence>
<comment type="caution">
    <text evidence="1">The sequence shown here is derived from an EMBL/GenBank/DDBJ whole genome shotgun (WGS) entry which is preliminary data.</text>
</comment>
<reference evidence="1 2" key="1">
    <citation type="journal article" date="2018" name="Front. Plant Sci.">
        <title>Red Clover (Trifolium pratense) and Zigzag Clover (T. medium) - A Picture of Genomic Similarities and Differences.</title>
        <authorList>
            <person name="Dluhosova J."/>
            <person name="Istvanek J."/>
            <person name="Nedelnik J."/>
            <person name="Repkova J."/>
        </authorList>
    </citation>
    <scope>NUCLEOTIDE SEQUENCE [LARGE SCALE GENOMIC DNA]</scope>
    <source>
        <strain evidence="2">cv. 10/8</strain>
        <tissue evidence="1">Leaf</tissue>
    </source>
</reference>
<name>A0A392RJD5_9FABA</name>
<evidence type="ECO:0000313" key="1">
    <source>
        <dbReference type="EMBL" id="MCI36272.1"/>
    </source>
</evidence>